<feature type="transmembrane region" description="Helical" evidence="8">
    <location>
        <begin position="139"/>
        <end position="161"/>
    </location>
</feature>
<keyword evidence="6 8" id="KW-1133">Transmembrane helix</keyword>
<evidence type="ECO:0000256" key="5">
    <source>
        <dbReference type="ARBA" id="ARBA00022692"/>
    </source>
</evidence>
<evidence type="ECO:0000256" key="1">
    <source>
        <dbReference type="ARBA" id="ARBA00004651"/>
    </source>
</evidence>
<feature type="transmembrane region" description="Helical" evidence="8">
    <location>
        <begin position="194"/>
        <end position="218"/>
    </location>
</feature>
<dbReference type="InterPro" id="IPR000515">
    <property type="entry name" value="MetI-like"/>
</dbReference>
<dbReference type="SUPFAM" id="SSF161098">
    <property type="entry name" value="MetI-like"/>
    <property type="match status" value="1"/>
</dbReference>
<dbReference type="CDD" id="cd06261">
    <property type="entry name" value="TM_PBP2"/>
    <property type="match status" value="1"/>
</dbReference>
<dbReference type="Proteomes" id="UP001243623">
    <property type="component" value="Chromosome"/>
</dbReference>
<keyword evidence="5 8" id="KW-0812">Transmembrane</keyword>
<reference evidence="10" key="1">
    <citation type="submission" date="2023-03" db="EMBL/GenBank/DDBJ databases">
        <title>Selenobaculum gbiensis gen. nov. sp. nov., a new bacterium isolated from the gut microbiota of IBD patient.</title>
        <authorList>
            <person name="Yeo S."/>
            <person name="Park H."/>
            <person name="Huh C.S."/>
        </authorList>
    </citation>
    <scope>NUCLEOTIDE SEQUENCE</scope>
    <source>
        <strain evidence="10">ICN-92133</strain>
    </source>
</reference>
<evidence type="ECO:0000259" key="9">
    <source>
        <dbReference type="PROSITE" id="PS50928"/>
    </source>
</evidence>
<keyword evidence="3 8" id="KW-0813">Transport</keyword>
<sequence length="273" mass="31253">MEKRWIAYPYHIWMAIFTVVPLALIVFYAFTLPNEFTFSLENIKRVMEPLYLEVLLRSIYLALVSTVICFIIGYPMALILSETSIKYRNMLVLMVVIPMWMNFLLRTYAWMTLLERKGLINSILTNLHLPTINILYTDYAVILGMVYNFLPFMILPIYSVLMKLDKSLLEAADDLGANKLTSFRKITFPLSLPGVYAGMIMVFMPAVTTFVISRLLGGGQYMLIGNLIEQQFLAIGDWNFGASLSVVMMALILCSLAFMGRYEKDNRGGGMFW</sequence>
<dbReference type="RefSeq" id="WP_147669721.1">
    <property type="nucleotide sequence ID" value="NZ_CP120678.1"/>
</dbReference>
<dbReference type="InterPro" id="IPR035906">
    <property type="entry name" value="MetI-like_sf"/>
</dbReference>
<comment type="subcellular location">
    <subcellularLocation>
        <location evidence="1 8">Cell membrane</location>
        <topology evidence="1 8">Multi-pass membrane protein</topology>
    </subcellularLocation>
</comment>
<name>A0A9Y2AHJ3_9FIRM</name>
<proteinExistence type="inferred from homology"/>
<evidence type="ECO:0000256" key="6">
    <source>
        <dbReference type="ARBA" id="ARBA00022989"/>
    </source>
</evidence>
<keyword evidence="7 8" id="KW-0472">Membrane</keyword>
<feature type="transmembrane region" description="Helical" evidence="8">
    <location>
        <begin position="238"/>
        <end position="258"/>
    </location>
</feature>
<dbReference type="GO" id="GO:0005886">
    <property type="term" value="C:plasma membrane"/>
    <property type="evidence" value="ECO:0007669"/>
    <property type="project" value="UniProtKB-SubCell"/>
</dbReference>
<evidence type="ECO:0000256" key="3">
    <source>
        <dbReference type="ARBA" id="ARBA00022448"/>
    </source>
</evidence>
<dbReference type="KEGG" id="sgbi:P3F81_08565"/>
<dbReference type="Gene3D" id="1.10.3720.10">
    <property type="entry name" value="MetI-like"/>
    <property type="match status" value="1"/>
</dbReference>
<dbReference type="EMBL" id="CP120678">
    <property type="protein sequence ID" value="WIW69967.1"/>
    <property type="molecule type" value="Genomic_DNA"/>
</dbReference>
<evidence type="ECO:0000256" key="4">
    <source>
        <dbReference type="ARBA" id="ARBA00022475"/>
    </source>
</evidence>
<dbReference type="AlphaFoldDB" id="A0A9Y2AHJ3"/>
<feature type="transmembrane region" description="Helical" evidence="8">
    <location>
        <begin position="12"/>
        <end position="30"/>
    </location>
</feature>
<gene>
    <name evidence="10" type="ORF">P3F81_08565</name>
</gene>
<dbReference type="PROSITE" id="PS50928">
    <property type="entry name" value="ABC_TM1"/>
    <property type="match status" value="1"/>
</dbReference>
<dbReference type="PANTHER" id="PTHR42929:SF1">
    <property type="entry name" value="INNER MEMBRANE ABC TRANSPORTER PERMEASE PROTEIN YDCU-RELATED"/>
    <property type="match status" value="1"/>
</dbReference>
<feature type="transmembrane region" description="Helical" evidence="8">
    <location>
        <begin position="91"/>
        <end position="111"/>
    </location>
</feature>
<accession>A0A9Y2AHJ3</accession>
<dbReference type="GO" id="GO:0055085">
    <property type="term" value="P:transmembrane transport"/>
    <property type="evidence" value="ECO:0007669"/>
    <property type="project" value="InterPro"/>
</dbReference>
<keyword evidence="11" id="KW-1185">Reference proteome</keyword>
<evidence type="ECO:0000256" key="8">
    <source>
        <dbReference type="RuleBase" id="RU363032"/>
    </source>
</evidence>
<comment type="similarity">
    <text evidence="2">Belongs to the binding-protein-dependent transport system permease family. CysTW subfamily.</text>
</comment>
<evidence type="ECO:0000313" key="11">
    <source>
        <dbReference type="Proteomes" id="UP001243623"/>
    </source>
</evidence>
<dbReference type="PANTHER" id="PTHR42929">
    <property type="entry name" value="INNER MEMBRANE ABC TRANSPORTER PERMEASE PROTEIN YDCU-RELATED-RELATED"/>
    <property type="match status" value="1"/>
</dbReference>
<protein>
    <submittedName>
        <fullName evidence="10">ABC transporter permease</fullName>
    </submittedName>
</protein>
<evidence type="ECO:0000256" key="7">
    <source>
        <dbReference type="ARBA" id="ARBA00023136"/>
    </source>
</evidence>
<evidence type="ECO:0000256" key="2">
    <source>
        <dbReference type="ARBA" id="ARBA00007069"/>
    </source>
</evidence>
<dbReference type="Pfam" id="PF00528">
    <property type="entry name" value="BPD_transp_1"/>
    <property type="match status" value="1"/>
</dbReference>
<organism evidence="10 11">
    <name type="scientific">Selenobaculum gibii</name>
    <dbReference type="NCBI Taxonomy" id="3054208"/>
    <lineage>
        <taxon>Bacteria</taxon>
        <taxon>Bacillati</taxon>
        <taxon>Bacillota</taxon>
        <taxon>Negativicutes</taxon>
        <taxon>Selenomonadales</taxon>
        <taxon>Selenomonadaceae</taxon>
        <taxon>Selenobaculum</taxon>
    </lineage>
</organism>
<feature type="transmembrane region" description="Helical" evidence="8">
    <location>
        <begin position="59"/>
        <end position="79"/>
    </location>
</feature>
<evidence type="ECO:0000313" key="10">
    <source>
        <dbReference type="EMBL" id="WIW69967.1"/>
    </source>
</evidence>
<feature type="domain" description="ABC transmembrane type-1" evidence="9">
    <location>
        <begin position="55"/>
        <end position="259"/>
    </location>
</feature>
<keyword evidence="4" id="KW-1003">Cell membrane</keyword>